<dbReference type="AlphaFoldDB" id="A0A3D4VEX4"/>
<accession>A0A3D4VEX4</accession>
<dbReference type="PANTHER" id="PTHR34387">
    <property type="entry name" value="SLR1258 PROTEIN"/>
    <property type="match status" value="1"/>
</dbReference>
<organism evidence="1 2">
    <name type="scientific">Gemmatimonas aurantiaca</name>
    <dbReference type="NCBI Taxonomy" id="173480"/>
    <lineage>
        <taxon>Bacteria</taxon>
        <taxon>Pseudomonadati</taxon>
        <taxon>Gemmatimonadota</taxon>
        <taxon>Gemmatimonadia</taxon>
        <taxon>Gemmatimonadales</taxon>
        <taxon>Gemmatimonadaceae</taxon>
        <taxon>Gemmatimonas</taxon>
    </lineage>
</organism>
<evidence type="ECO:0000313" key="1">
    <source>
        <dbReference type="EMBL" id="HCT58897.1"/>
    </source>
</evidence>
<dbReference type="InterPro" id="IPR007497">
    <property type="entry name" value="SIMPL/DUF541"/>
</dbReference>
<sequence length="267" mass="28950">MCGRFFQVPTSSHPSSQGFYMRRIWSKRSMVSMTAAGFAMVSPRLVVAQAQPVQPPPAIMVSARGEVQVTPDRARVQVGVETQSKTAAAAAQENNKKQSAILSAIRALGIPAAQIQTLNYSVSPVQRYDEKERRVVIDGYRVSNIVQVETDKLEQAGQIIDAGLTNGANRVAGLDFLVKDRTKAQETALAQAVATAKKQAEVAAQAAGGRVAELLELSINEYERPEPRPMMAMAKAEGFDASMPTPVAEGTTTVSVSVMTRWRFEKR</sequence>
<gene>
    <name evidence="1" type="ORF">DGD08_16980</name>
</gene>
<dbReference type="Pfam" id="PF04402">
    <property type="entry name" value="SIMPL"/>
    <property type="match status" value="1"/>
</dbReference>
<dbReference type="EMBL" id="DPIY01000012">
    <property type="protein sequence ID" value="HCT58897.1"/>
    <property type="molecule type" value="Genomic_DNA"/>
</dbReference>
<reference evidence="1 2" key="1">
    <citation type="journal article" date="2018" name="Nat. Biotechnol.">
        <title>A standardized bacterial taxonomy based on genome phylogeny substantially revises the tree of life.</title>
        <authorList>
            <person name="Parks D.H."/>
            <person name="Chuvochina M."/>
            <person name="Waite D.W."/>
            <person name="Rinke C."/>
            <person name="Skarshewski A."/>
            <person name="Chaumeil P.A."/>
            <person name="Hugenholtz P."/>
        </authorList>
    </citation>
    <scope>NUCLEOTIDE SEQUENCE [LARGE SCALE GENOMIC DNA]</scope>
    <source>
        <strain evidence="1">UBA8844</strain>
    </source>
</reference>
<protein>
    <submittedName>
        <fullName evidence="1">DUF541 domain-containing protein</fullName>
    </submittedName>
</protein>
<dbReference type="Gene3D" id="3.30.110.170">
    <property type="entry name" value="Protein of unknown function (DUF541), domain 1"/>
    <property type="match status" value="1"/>
</dbReference>
<comment type="caution">
    <text evidence="1">The sequence shown here is derived from an EMBL/GenBank/DDBJ whole genome shotgun (WGS) entry which is preliminary data.</text>
</comment>
<evidence type="ECO:0000313" key="2">
    <source>
        <dbReference type="Proteomes" id="UP000264071"/>
    </source>
</evidence>
<dbReference type="PANTHER" id="PTHR34387:SF2">
    <property type="entry name" value="SLR1258 PROTEIN"/>
    <property type="match status" value="1"/>
</dbReference>
<dbReference type="InterPro" id="IPR052022">
    <property type="entry name" value="26kDa_periplasmic_antigen"/>
</dbReference>
<dbReference type="GO" id="GO:0006974">
    <property type="term" value="P:DNA damage response"/>
    <property type="evidence" value="ECO:0007669"/>
    <property type="project" value="TreeGrafter"/>
</dbReference>
<dbReference type="Proteomes" id="UP000264071">
    <property type="component" value="Unassembled WGS sequence"/>
</dbReference>
<name>A0A3D4VEX4_9BACT</name>
<proteinExistence type="predicted"/>
<dbReference type="Gene3D" id="3.30.70.2970">
    <property type="entry name" value="Protein of unknown function (DUF541), domain 2"/>
    <property type="match status" value="1"/>
</dbReference>